<feature type="domain" description="Glycosyltransferase 2-like" evidence="6">
    <location>
        <begin position="14"/>
        <end position="177"/>
    </location>
</feature>
<keyword evidence="4" id="KW-0808">Transferase</keyword>
<dbReference type="GO" id="GO:0016757">
    <property type="term" value="F:glycosyltransferase activity"/>
    <property type="evidence" value="ECO:0007669"/>
    <property type="project" value="UniProtKB-KW"/>
</dbReference>
<gene>
    <name evidence="7" type="ORF">IE331_07110</name>
</gene>
<evidence type="ECO:0000256" key="1">
    <source>
        <dbReference type="ARBA" id="ARBA00004776"/>
    </source>
</evidence>
<dbReference type="RefSeq" id="WP_192142044.1">
    <property type="nucleotide sequence ID" value="NZ_JACYXZ010000002.1"/>
</dbReference>
<dbReference type="InterPro" id="IPR001173">
    <property type="entry name" value="Glyco_trans_2-like"/>
</dbReference>
<organism evidence="7 8">
    <name type="scientific">Nocardioides donggukensis</name>
    <dbReference type="NCBI Taxonomy" id="2774019"/>
    <lineage>
        <taxon>Bacteria</taxon>
        <taxon>Bacillati</taxon>
        <taxon>Actinomycetota</taxon>
        <taxon>Actinomycetes</taxon>
        <taxon>Propionibacteriales</taxon>
        <taxon>Nocardioidaceae</taxon>
        <taxon>Nocardioides</taxon>
    </lineage>
</organism>
<evidence type="ECO:0000313" key="7">
    <source>
        <dbReference type="EMBL" id="MBD8869387.1"/>
    </source>
</evidence>
<protein>
    <submittedName>
        <fullName evidence="7">Glycosyltransferase family 2 protein</fullName>
    </submittedName>
</protein>
<keyword evidence="5" id="KW-0812">Transmembrane</keyword>
<dbReference type="Pfam" id="PF00535">
    <property type="entry name" value="Glycos_transf_2"/>
    <property type="match status" value="1"/>
</dbReference>
<accession>A0A927Q0W1</accession>
<name>A0A927Q0W1_9ACTN</name>
<dbReference type="PANTHER" id="PTHR43179">
    <property type="entry name" value="RHAMNOSYLTRANSFERASE WBBL"/>
    <property type="match status" value="1"/>
</dbReference>
<feature type="transmembrane region" description="Helical" evidence="5">
    <location>
        <begin position="288"/>
        <end position="307"/>
    </location>
</feature>
<evidence type="ECO:0000259" key="6">
    <source>
        <dbReference type="Pfam" id="PF00535"/>
    </source>
</evidence>
<dbReference type="SUPFAM" id="SSF53448">
    <property type="entry name" value="Nucleotide-diphospho-sugar transferases"/>
    <property type="match status" value="1"/>
</dbReference>
<keyword evidence="5" id="KW-0472">Membrane</keyword>
<dbReference type="InterPro" id="IPR029044">
    <property type="entry name" value="Nucleotide-diphossugar_trans"/>
</dbReference>
<keyword evidence="3" id="KW-0328">Glycosyltransferase</keyword>
<evidence type="ECO:0000256" key="2">
    <source>
        <dbReference type="ARBA" id="ARBA00006739"/>
    </source>
</evidence>
<proteinExistence type="inferred from homology"/>
<evidence type="ECO:0000256" key="3">
    <source>
        <dbReference type="ARBA" id="ARBA00022676"/>
    </source>
</evidence>
<dbReference type="AlphaFoldDB" id="A0A927Q0W1"/>
<keyword evidence="8" id="KW-1185">Reference proteome</keyword>
<dbReference type="Proteomes" id="UP000616839">
    <property type="component" value="Unassembled WGS sequence"/>
</dbReference>
<comment type="pathway">
    <text evidence="1">Cell wall biogenesis; cell wall polysaccharide biosynthesis.</text>
</comment>
<comment type="caution">
    <text evidence="7">The sequence shown here is derived from an EMBL/GenBank/DDBJ whole genome shotgun (WGS) entry which is preliminary data.</text>
</comment>
<sequence length="328" mass="35247">MTPLGASAPEHSVSVVVCAYTRQRWESLCAVVEAVRRQDRPVLEVLLVIDHAPELLAECRSAFPGVRVLPSSGPRGLSGARNTGVAAARGDVVAFVDDDAVPEADWLTLLLAPYADPRVLAVGGAAHPVWPVRRPAHLVPELDWVVGCSYRGQPVRRARVRNVIGANMSFRRGALDVVGGFDESIGRLGLLPLGCEETELCIRLTQRNPGARIVLEPRSRVRHRVTVDRTRPAYLWRRAYAEGLSKARVTRLVGAGDATSTERRYLSHSLPAAVLRELGRAVTGHPSALAGVAGVVAALLAAGLGYLRGSLDCSGRRLGRLRAREAVA</sequence>
<evidence type="ECO:0000256" key="4">
    <source>
        <dbReference type="ARBA" id="ARBA00022679"/>
    </source>
</evidence>
<evidence type="ECO:0000256" key="5">
    <source>
        <dbReference type="SAM" id="Phobius"/>
    </source>
</evidence>
<dbReference type="PANTHER" id="PTHR43179:SF12">
    <property type="entry name" value="GALACTOFURANOSYLTRANSFERASE GLFT2"/>
    <property type="match status" value="1"/>
</dbReference>
<dbReference type="EMBL" id="JACYXZ010000002">
    <property type="protein sequence ID" value="MBD8869387.1"/>
    <property type="molecule type" value="Genomic_DNA"/>
</dbReference>
<comment type="similarity">
    <text evidence="2">Belongs to the glycosyltransferase 2 family.</text>
</comment>
<evidence type="ECO:0000313" key="8">
    <source>
        <dbReference type="Proteomes" id="UP000616839"/>
    </source>
</evidence>
<dbReference type="Gene3D" id="3.90.550.10">
    <property type="entry name" value="Spore Coat Polysaccharide Biosynthesis Protein SpsA, Chain A"/>
    <property type="match status" value="1"/>
</dbReference>
<reference evidence="7" key="1">
    <citation type="submission" date="2020-09" db="EMBL/GenBank/DDBJ databases">
        <title>Nocardioides sp. strain MJB4 16S ribosomal RNA gene Genome sequencing and assembly.</title>
        <authorList>
            <person name="Kim I."/>
        </authorList>
    </citation>
    <scope>NUCLEOTIDE SEQUENCE</scope>
    <source>
        <strain evidence="7">MJB4</strain>
    </source>
</reference>
<keyword evidence="5" id="KW-1133">Transmembrane helix</keyword>